<evidence type="ECO:0000256" key="3">
    <source>
        <dbReference type="ARBA" id="ARBA00022679"/>
    </source>
</evidence>
<dbReference type="GeneID" id="30006646"/>
<dbReference type="EC" id="2.3.2.31" evidence="2"/>
<dbReference type="PANTHER" id="PTHR11685">
    <property type="entry name" value="RBR FAMILY RING FINGER AND IBR DOMAIN-CONTAINING"/>
    <property type="match status" value="1"/>
</dbReference>
<dbReference type="EMBL" id="LVYI01000002">
    <property type="protein sequence ID" value="OAP63249.1"/>
    <property type="molecule type" value="Genomic_DNA"/>
</dbReference>
<dbReference type="GO" id="GO:0008270">
    <property type="term" value="F:zinc ion binding"/>
    <property type="evidence" value="ECO:0007669"/>
    <property type="project" value="UniProtKB-KW"/>
</dbReference>
<accession>A0A178ZU05</accession>
<evidence type="ECO:0000256" key="7">
    <source>
        <dbReference type="ARBA" id="ARBA00022786"/>
    </source>
</evidence>
<comment type="catalytic activity">
    <reaction evidence="1">
        <text>[E2 ubiquitin-conjugating enzyme]-S-ubiquitinyl-L-cysteine + [acceptor protein]-L-lysine = [E2 ubiquitin-conjugating enzyme]-L-cysteine + [acceptor protein]-N(6)-ubiquitinyl-L-lysine.</text>
        <dbReference type="EC" id="2.3.2.31"/>
    </reaction>
</comment>
<dbReference type="OrthoDB" id="9977870at2759"/>
<evidence type="ECO:0000256" key="1">
    <source>
        <dbReference type="ARBA" id="ARBA00001798"/>
    </source>
</evidence>
<protein>
    <recommendedName>
        <fullName evidence="2">RBR-type E3 ubiquitin transferase</fullName>
        <ecNumber evidence="2">2.3.2.31</ecNumber>
    </recommendedName>
</protein>
<dbReference type="InterPro" id="IPR002867">
    <property type="entry name" value="IBR_dom"/>
</dbReference>
<evidence type="ECO:0000313" key="10">
    <source>
        <dbReference type="EMBL" id="OAP63249.1"/>
    </source>
</evidence>
<evidence type="ECO:0000259" key="9">
    <source>
        <dbReference type="PROSITE" id="PS51873"/>
    </source>
</evidence>
<evidence type="ECO:0000256" key="8">
    <source>
        <dbReference type="ARBA" id="ARBA00022833"/>
    </source>
</evidence>
<dbReference type="GO" id="GO:0016567">
    <property type="term" value="P:protein ubiquitination"/>
    <property type="evidence" value="ECO:0007669"/>
    <property type="project" value="InterPro"/>
</dbReference>
<reference evidence="10 11" key="1">
    <citation type="submission" date="2016-04" db="EMBL/GenBank/DDBJ databases">
        <title>Draft genome of Fonsecaea erecta CBS 125763.</title>
        <authorList>
            <person name="Weiss V.A."/>
            <person name="Vicente V.A."/>
            <person name="Raittz R.T."/>
            <person name="Moreno L.F."/>
            <person name="De Souza E.M."/>
            <person name="Pedrosa F.O."/>
            <person name="Steffens M.B."/>
            <person name="Faoro H."/>
            <person name="Tadra-Sfeir M.Z."/>
            <person name="Najafzadeh M.J."/>
            <person name="Felipe M.S."/>
            <person name="Teixeira M."/>
            <person name="Sun J."/>
            <person name="Xi L."/>
            <person name="Gomes R."/>
            <person name="De Azevedo C.M."/>
            <person name="Salgado C.G."/>
            <person name="Da Silva M.B."/>
            <person name="Nascimento M.F."/>
            <person name="Queiroz-Telles F."/>
            <person name="Attili D.S."/>
            <person name="Gorbushina A."/>
        </authorList>
    </citation>
    <scope>NUCLEOTIDE SEQUENCE [LARGE SCALE GENOMIC DNA]</scope>
    <source>
        <strain evidence="10 11">CBS 125763</strain>
    </source>
</reference>
<dbReference type="Pfam" id="PF01485">
    <property type="entry name" value="IBR"/>
    <property type="match status" value="1"/>
</dbReference>
<name>A0A178ZU05_9EURO</name>
<evidence type="ECO:0000256" key="6">
    <source>
        <dbReference type="ARBA" id="ARBA00022771"/>
    </source>
</evidence>
<evidence type="ECO:0000256" key="2">
    <source>
        <dbReference type="ARBA" id="ARBA00012251"/>
    </source>
</evidence>
<keyword evidence="4" id="KW-0479">Metal-binding</keyword>
<dbReference type="STRING" id="1367422.A0A178ZU05"/>
<evidence type="ECO:0000256" key="5">
    <source>
        <dbReference type="ARBA" id="ARBA00022737"/>
    </source>
</evidence>
<keyword evidence="3" id="KW-0808">Transferase</keyword>
<gene>
    <name evidence="10" type="ORF">AYL99_02476</name>
</gene>
<dbReference type="Proteomes" id="UP000078343">
    <property type="component" value="Unassembled WGS sequence"/>
</dbReference>
<keyword evidence="8" id="KW-0862">Zinc</keyword>
<organism evidence="10 11">
    <name type="scientific">Fonsecaea erecta</name>
    <dbReference type="NCBI Taxonomy" id="1367422"/>
    <lineage>
        <taxon>Eukaryota</taxon>
        <taxon>Fungi</taxon>
        <taxon>Dikarya</taxon>
        <taxon>Ascomycota</taxon>
        <taxon>Pezizomycotina</taxon>
        <taxon>Eurotiomycetes</taxon>
        <taxon>Chaetothyriomycetidae</taxon>
        <taxon>Chaetothyriales</taxon>
        <taxon>Herpotrichiellaceae</taxon>
        <taxon>Fonsecaea</taxon>
    </lineage>
</organism>
<evidence type="ECO:0000313" key="11">
    <source>
        <dbReference type="Proteomes" id="UP000078343"/>
    </source>
</evidence>
<dbReference type="InterPro" id="IPR031127">
    <property type="entry name" value="E3_UB_ligase_RBR"/>
</dbReference>
<dbReference type="InterPro" id="IPR044066">
    <property type="entry name" value="TRIAD_supradom"/>
</dbReference>
<keyword evidence="5" id="KW-0677">Repeat</keyword>
<sequence>MDVPETDTINAVLAIRLELQDLATSLPAMPSHEEIAQTRDRISVLLFQLEELATLDAAQSNVRLQQSIYRAMLSDFPEVDRLLTQETDSMDGDENQQLHQPSSNPNIRVVGRHGYYEDPRIQPDGSTSLESYMHDLEADEIHPSKECYACLGDTPYSQLITREECEHVWCRPCLSERFGLALKDESQYPVRCCRNVPCISPASPDIVRLLGKETIAKLNLKMKEYETADRTYCHEPTCSEFIDPDTYINRMAPCPSCQRNTCVACKAAFHPHSECRDAQDEAFDTWKRLNEASTCPKCHRVILISHGCNHMK</sequence>
<keyword evidence="6" id="KW-0863">Zinc-finger</keyword>
<dbReference type="GO" id="GO:0061630">
    <property type="term" value="F:ubiquitin protein ligase activity"/>
    <property type="evidence" value="ECO:0007669"/>
    <property type="project" value="UniProtKB-EC"/>
</dbReference>
<evidence type="ECO:0000256" key="4">
    <source>
        <dbReference type="ARBA" id="ARBA00022723"/>
    </source>
</evidence>
<keyword evidence="7" id="KW-0833">Ubl conjugation pathway</keyword>
<comment type="caution">
    <text evidence="10">The sequence shown here is derived from an EMBL/GenBank/DDBJ whole genome shotgun (WGS) entry which is preliminary data.</text>
</comment>
<dbReference type="SUPFAM" id="SSF57850">
    <property type="entry name" value="RING/U-box"/>
    <property type="match status" value="2"/>
</dbReference>
<keyword evidence="11" id="KW-1185">Reference proteome</keyword>
<proteinExistence type="predicted"/>
<feature type="domain" description="RING-type" evidence="9">
    <location>
        <begin position="143"/>
        <end position="312"/>
    </location>
</feature>
<dbReference type="AlphaFoldDB" id="A0A178ZU05"/>
<dbReference type="RefSeq" id="XP_018696616.1">
    <property type="nucleotide sequence ID" value="XM_018833992.1"/>
</dbReference>
<dbReference type="PROSITE" id="PS51873">
    <property type="entry name" value="TRIAD"/>
    <property type="match status" value="1"/>
</dbReference>